<gene>
    <name evidence="1" type="ORF">D2917_31590</name>
</gene>
<protein>
    <submittedName>
        <fullName evidence="1">Uncharacterized protein</fullName>
    </submittedName>
</protein>
<geneLocation type="plasmid" evidence="1">
    <name>unnamed1</name>
</geneLocation>
<accession>A0A5P3VS18</accession>
<dbReference type="RefSeq" id="WP_151073053.1">
    <property type="nucleotide sequence ID" value="NZ_CP032520.1"/>
</dbReference>
<evidence type="ECO:0000313" key="1">
    <source>
        <dbReference type="EMBL" id="QEZ48818.1"/>
    </source>
</evidence>
<dbReference type="EMBL" id="CP032520">
    <property type="protein sequence ID" value="QEZ48818.1"/>
    <property type="molecule type" value="Genomic_DNA"/>
</dbReference>
<keyword evidence="1" id="KW-0614">Plasmid</keyword>
<dbReference type="AlphaFoldDB" id="A0A5P3VS18"/>
<evidence type="ECO:0000313" key="2">
    <source>
        <dbReference type="Proteomes" id="UP000325743"/>
    </source>
</evidence>
<name>A0A5P3VS18_9BURK</name>
<dbReference type="Proteomes" id="UP000325743">
    <property type="component" value="Plasmid unnamed1"/>
</dbReference>
<organism evidence="1 2">
    <name type="scientific">Cupriavidus oxalaticus</name>
    <dbReference type="NCBI Taxonomy" id="96344"/>
    <lineage>
        <taxon>Bacteria</taxon>
        <taxon>Pseudomonadati</taxon>
        <taxon>Pseudomonadota</taxon>
        <taxon>Betaproteobacteria</taxon>
        <taxon>Burkholderiales</taxon>
        <taxon>Burkholderiaceae</taxon>
        <taxon>Cupriavidus</taxon>
    </lineage>
</organism>
<sequence>MQDPYAASPLEYQPVRVSGDWLPDDFAVDAYWNGVRWNGFLVPLFTLASALQLCESMPTLEFVASDSSFLLRDEYGATFMHGRPHIIGMELLLLYAIGDGWCWHLVESDSAKA</sequence>
<proteinExistence type="predicted"/>
<reference evidence="1 2" key="1">
    <citation type="submission" date="2018-09" db="EMBL/GenBank/DDBJ databases">
        <title>Complete genome sequence of Cupriavidus oxalaticus T2, a bacterium capable of phenol tolerance and degradation.</title>
        <authorList>
            <person name="Yan J."/>
        </authorList>
    </citation>
    <scope>NUCLEOTIDE SEQUENCE [LARGE SCALE GENOMIC DNA]</scope>
    <source>
        <strain evidence="1 2">T2</strain>
        <plasmid evidence="1 2">unnamed1</plasmid>
    </source>
</reference>